<dbReference type="Proteomes" id="UP000242263">
    <property type="component" value="Unassembled WGS sequence"/>
</dbReference>
<evidence type="ECO:0008006" key="3">
    <source>
        <dbReference type="Google" id="ProtNLM"/>
    </source>
</evidence>
<name>A0A2I1M7Z8_9BIFI</name>
<dbReference type="EMBL" id="PKGU01000001">
    <property type="protein sequence ID" value="PKZ16229.1"/>
    <property type="molecule type" value="Genomic_DNA"/>
</dbReference>
<dbReference type="AlphaFoldDB" id="A0A2I1M7Z8"/>
<accession>A0A2I1M7Z8</accession>
<protein>
    <recommendedName>
        <fullName evidence="3">DUF2974 domain-containing protein</fullName>
    </recommendedName>
</protein>
<organism evidence="1 2">
    <name type="scientific">Alloscardovia omnicolens</name>
    <dbReference type="NCBI Taxonomy" id="419015"/>
    <lineage>
        <taxon>Bacteria</taxon>
        <taxon>Bacillati</taxon>
        <taxon>Actinomycetota</taxon>
        <taxon>Actinomycetes</taxon>
        <taxon>Bifidobacteriales</taxon>
        <taxon>Bifidobacteriaceae</taxon>
        <taxon>Alloscardovia</taxon>
    </lineage>
</organism>
<comment type="caution">
    <text evidence="1">The sequence shown here is derived from an EMBL/GenBank/DDBJ whole genome shotgun (WGS) entry which is preliminary data.</text>
</comment>
<dbReference type="Pfam" id="PF11187">
    <property type="entry name" value="Mbeg1-like"/>
    <property type="match status" value="1"/>
</dbReference>
<proteinExistence type="predicted"/>
<evidence type="ECO:0000313" key="2">
    <source>
        <dbReference type="Proteomes" id="UP000242263"/>
    </source>
</evidence>
<reference evidence="1 2" key="1">
    <citation type="submission" date="2017-12" db="EMBL/GenBank/DDBJ databases">
        <title>Phylogenetic diversity of female urinary microbiome.</title>
        <authorList>
            <person name="Thomas-White K."/>
            <person name="Wolfe A.J."/>
        </authorList>
    </citation>
    <scope>NUCLEOTIDE SEQUENCE [LARGE SCALE GENOMIC DNA]</scope>
    <source>
        <strain evidence="1 2">UMB0064</strain>
    </source>
</reference>
<evidence type="ECO:0000313" key="1">
    <source>
        <dbReference type="EMBL" id="PKZ16229.1"/>
    </source>
</evidence>
<dbReference type="InterPro" id="IPR029058">
    <property type="entry name" value="AB_hydrolase_fold"/>
</dbReference>
<dbReference type="SUPFAM" id="SSF53474">
    <property type="entry name" value="alpha/beta-Hydrolases"/>
    <property type="match status" value="1"/>
</dbReference>
<dbReference type="InterPro" id="IPR024499">
    <property type="entry name" value="Mbeg1-like"/>
</dbReference>
<gene>
    <name evidence="1" type="ORF">CYJ32_02015</name>
</gene>
<dbReference type="RefSeq" id="WP_101541207.1">
    <property type="nucleotide sequence ID" value="NZ_JAHACM010000005.1"/>
</dbReference>
<dbReference type="Gene3D" id="3.40.50.1820">
    <property type="entry name" value="alpha/beta hydrolase"/>
    <property type="match status" value="1"/>
</dbReference>
<sequence length="447" mass="50742">MSAETIVTYARTMLRTFDDVPFNNVDAAILSQLAYAQLDGEQVPSLVHTRAEYQARYKKKYGSPTGKILRAVAAGLTKKKSSPLLHDEERFVSLYTALWRAEDFENIFPSLSTREMMIELVSAVLASPRFRDIKVGEFTYEFNNDREHQQQFAAMTFLLPENAYDSNDSKTTEFIAFRGTETSFVGWREDFELAFHKDIPSQLSAARYVEDIYRHSHGRNLIIAGHSKGGNTAVYAATKVPANVQNAIQQIYSFDGPGFITNLLDSPEYKRIEPKLTKLIPQDSFVGMMFAGREPYRVVHSDEASVMQHFMYKWAVDLDSADFVYDQEISSRALKIADSYVEWTNSLDLATRRKVIDAIFAIFEATGYESFTEIADNISTAAPMMWQAAQETDSAVRDITVTALRDLFSMIFGFNNFSKYTTQWEAMVAKVSQSLPFSKNAEEIEQN</sequence>